<protein>
    <submittedName>
        <fullName evidence="1">Uncharacterized protein</fullName>
    </submittedName>
</protein>
<dbReference type="RefSeq" id="XP_036633601.1">
    <property type="nucleotide sequence ID" value="XM_036775099.1"/>
</dbReference>
<organism evidence="1 2">
    <name type="scientific">Pleurotus ostreatus</name>
    <name type="common">Oyster mushroom</name>
    <name type="synonym">White-rot fungus</name>
    <dbReference type="NCBI Taxonomy" id="5322"/>
    <lineage>
        <taxon>Eukaryota</taxon>
        <taxon>Fungi</taxon>
        <taxon>Dikarya</taxon>
        <taxon>Basidiomycota</taxon>
        <taxon>Agaricomycotina</taxon>
        <taxon>Agaricomycetes</taxon>
        <taxon>Agaricomycetidae</taxon>
        <taxon>Agaricales</taxon>
        <taxon>Pleurotineae</taxon>
        <taxon>Pleurotaceae</taxon>
        <taxon>Pleurotus</taxon>
    </lineage>
</organism>
<dbReference type="AlphaFoldDB" id="A0A8H6ZZ73"/>
<gene>
    <name evidence="1" type="ORF">PC9H_005535</name>
</gene>
<dbReference type="GeneID" id="59375353"/>
<proteinExistence type="predicted"/>
<keyword evidence="2" id="KW-1185">Reference proteome</keyword>
<sequence length="169" mass="17520">MIVHGHRSFAADHNTYNQYPMKASKGRKSLLSSMKQLRRLAPLVLGVGGALAAPEAAVTLDETVIGREIELREIGRGAVAVAPGGEAWLGAWDVIAGIDDPNEAGLEGAAPELEVEAVPAGTEAVDTRVVVAIVLAMTRLASWPGSVNLGIGWPALEHAANKAIDEGSG</sequence>
<dbReference type="Proteomes" id="UP000623687">
    <property type="component" value="Unassembled WGS sequence"/>
</dbReference>
<comment type="caution">
    <text evidence="1">The sequence shown here is derived from an EMBL/GenBank/DDBJ whole genome shotgun (WGS) entry which is preliminary data.</text>
</comment>
<reference evidence="1" key="1">
    <citation type="submission" date="2019-07" db="EMBL/GenBank/DDBJ databases">
        <authorList>
            <person name="Palmer J.M."/>
        </authorList>
    </citation>
    <scope>NUCLEOTIDE SEQUENCE</scope>
    <source>
        <strain evidence="1">PC9</strain>
    </source>
</reference>
<dbReference type="EMBL" id="JACETU010000003">
    <property type="protein sequence ID" value="KAF7433574.1"/>
    <property type="molecule type" value="Genomic_DNA"/>
</dbReference>
<name>A0A8H6ZZ73_PLEOS</name>
<dbReference type="VEuPathDB" id="FungiDB:PC9H_005535"/>
<accession>A0A8H6ZZ73</accession>
<evidence type="ECO:0000313" key="2">
    <source>
        <dbReference type="Proteomes" id="UP000623687"/>
    </source>
</evidence>
<evidence type="ECO:0000313" key="1">
    <source>
        <dbReference type="EMBL" id="KAF7433574.1"/>
    </source>
</evidence>